<dbReference type="PANTHER" id="PTHR31082:SF4">
    <property type="entry name" value="PHEROMONE-REGULATED MEMBRANE PROTEIN 10"/>
    <property type="match status" value="1"/>
</dbReference>
<keyword evidence="2 7" id="KW-0812">Transmembrane</keyword>
<feature type="region of interest" description="Disordered" evidence="6">
    <location>
        <begin position="168"/>
        <end position="215"/>
    </location>
</feature>
<sequence>MSSSNNARPPGGTSRVNAPRTPGTRTPRKVQWPDDPSDQNSIQGVETPSHMLDEHGKDPERFQALTEALEQHRRATPLKKVHYYPPVQSESASTSQVADEQNHDTEPGFQAVDDRQSIYPVSPAASSTTFTPVPCHQVPDNYISEDEDAGLPGTKDLRKFSYSRAEDVVQNHMKHRSAGLSSRLKRKKKAHERQLSTDSEKDVENEGDQQRSGNSAGILSTLLNLYQQPDPDYSDGALSYASSRRSSFERLEETIGEQERSKLISKSEKQKAEKKQRVYHSKAWSFDMPSIFGHVSRPAAARNAGGVFGPLIASTGNIAGVAAPHASTLQPNIKRPGYKLSRYSLETKPITKPRPVFPRSTSAYSVETHRHFPSFDNAEGPSSPLEPPIRGSFYEQGSKGNLSSVFGGYVSSIRSGRRSGYSTPTGDGARPGSQTPTGSENQRQKRRKAEVFITRHVAQIIQREEFLMKLTRAMMMFGGPSHRLQSMIQSAARVLDIKISFMYLPDIVLLSFDDAGTGTSHIKFIRQGSSLDLGKLDDAFALYWRVIHDKLSVSNASVELDVLMRKKPRYNWPMTIFIGGMCSSAICTVSFGGSFVDALVSFPLGALLVAIQLLSVRNVLYSNVFEVTITTLFSFIAASLAETHKICYSAVTSSSVVLILPGFLVLTGALELMSRHIVAGSVRLGFAVVYALFLGFGFTIGAELFELITTRKVYGAEDYTCSMTHNPDGPWYQRTPSVWWAFLTVPMYSTFLSMRNQAPWNRKEMPLLVGISSVGWVTNYFAGRRFVGQSDIIAAVGAFAVGLISNLYSRIFSGNAFVVMITGIMFQLPSGLGSGGLLSYASKQAEGNTEAYVSGFQTALKLVSVAIGLTIGLGLSLVLTHPIQSRKREAGIFSL</sequence>
<dbReference type="InterPro" id="IPR010619">
    <property type="entry name" value="ThrE-like_N"/>
</dbReference>
<feature type="compositionally biased region" description="Polar residues" evidence="6">
    <location>
        <begin position="432"/>
        <end position="441"/>
    </location>
</feature>
<protein>
    <recommendedName>
        <fullName evidence="12">Threonine/serine exporter-like N-terminal domain-containing protein</fullName>
    </recommendedName>
</protein>
<dbReference type="AlphaFoldDB" id="A0A0D2P607"/>
<feature type="compositionally biased region" description="Basic and acidic residues" evidence="6">
    <location>
        <begin position="51"/>
        <end position="61"/>
    </location>
</feature>
<feature type="transmembrane region" description="Helical" evidence="7">
    <location>
        <begin position="816"/>
        <end position="838"/>
    </location>
</feature>
<evidence type="ECO:0000313" key="10">
    <source>
        <dbReference type="EMBL" id="KJA15855.1"/>
    </source>
</evidence>
<dbReference type="Pfam" id="PF12821">
    <property type="entry name" value="ThrE_2"/>
    <property type="match status" value="1"/>
</dbReference>
<evidence type="ECO:0000256" key="5">
    <source>
        <dbReference type="ARBA" id="ARBA00034125"/>
    </source>
</evidence>
<feature type="region of interest" description="Disordered" evidence="6">
    <location>
        <begin position="372"/>
        <end position="394"/>
    </location>
</feature>
<feature type="transmembrane region" description="Helical" evidence="7">
    <location>
        <begin position="623"/>
        <end position="641"/>
    </location>
</feature>
<dbReference type="PANTHER" id="PTHR31082">
    <property type="entry name" value="PHEROMONE-REGULATED MEMBRANE PROTEIN 10"/>
    <property type="match status" value="1"/>
</dbReference>
<dbReference type="GO" id="GO:0022857">
    <property type="term" value="F:transmembrane transporter activity"/>
    <property type="evidence" value="ECO:0007669"/>
    <property type="project" value="InterPro"/>
</dbReference>
<dbReference type="EMBL" id="KN817633">
    <property type="protein sequence ID" value="KJA15855.1"/>
    <property type="molecule type" value="Genomic_DNA"/>
</dbReference>
<feature type="transmembrane region" description="Helical" evidence="7">
    <location>
        <begin position="572"/>
        <end position="592"/>
    </location>
</feature>
<feature type="compositionally biased region" description="Basic and acidic residues" evidence="6">
    <location>
        <begin position="192"/>
        <end position="204"/>
    </location>
</feature>
<feature type="transmembrane region" description="Helical" evidence="7">
    <location>
        <begin position="684"/>
        <end position="705"/>
    </location>
</feature>
<dbReference type="Pfam" id="PF06738">
    <property type="entry name" value="ThrE"/>
    <property type="match status" value="1"/>
</dbReference>
<feature type="region of interest" description="Disordered" evidence="6">
    <location>
        <begin position="416"/>
        <end position="448"/>
    </location>
</feature>
<dbReference type="STRING" id="945553.A0A0D2P607"/>
<feature type="domain" description="Threonine/Serine exporter ThrE" evidence="9">
    <location>
        <begin position="763"/>
        <end position="874"/>
    </location>
</feature>
<feature type="domain" description="Threonine/serine exporter-like N-terminal" evidence="8">
    <location>
        <begin position="466"/>
        <end position="704"/>
    </location>
</feature>
<gene>
    <name evidence="10" type="ORF">HYPSUDRAFT_148609</name>
</gene>
<dbReference type="InterPro" id="IPR024528">
    <property type="entry name" value="ThrE_2"/>
</dbReference>
<evidence type="ECO:0008006" key="12">
    <source>
        <dbReference type="Google" id="ProtNLM"/>
    </source>
</evidence>
<accession>A0A0D2P607</accession>
<keyword evidence="11" id="KW-1185">Reference proteome</keyword>
<dbReference type="OrthoDB" id="413008at2759"/>
<feature type="region of interest" description="Disordered" evidence="6">
    <location>
        <begin position="85"/>
        <end position="156"/>
    </location>
</feature>
<evidence type="ECO:0000256" key="3">
    <source>
        <dbReference type="ARBA" id="ARBA00022989"/>
    </source>
</evidence>
<evidence type="ECO:0000256" key="2">
    <source>
        <dbReference type="ARBA" id="ARBA00022692"/>
    </source>
</evidence>
<evidence type="ECO:0000313" key="11">
    <source>
        <dbReference type="Proteomes" id="UP000054270"/>
    </source>
</evidence>
<name>A0A0D2P607_HYPSF</name>
<feature type="transmembrane region" description="Helical" evidence="7">
    <location>
        <begin position="653"/>
        <end position="672"/>
    </location>
</feature>
<reference evidence="11" key="1">
    <citation type="submission" date="2014-04" db="EMBL/GenBank/DDBJ databases">
        <title>Evolutionary Origins and Diversification of the Mycorrhizal Mutualists.</title>
        <authorList>
            <consortium name="DOE Joint Genome Institute"/>
            <consortium name="Mycorrhizal Genomics Consortium"/>
            <person name="Kohler A."/>
            <person name="Kuo A."/>
            <person name="Nagy L.G."/>
            <person name="Floudas D."/>
            <person name="Copeland A."/>
            <person name="Barry K.W."/>
            <person name="Cichocki N."/>
            <person name="Veneault-Fourrey C."/>
            <person name="LaButti K."/>
            <person name="Lindquist E.A."/>
            <person name="Lipzen A."/>
            <person name="Lundell T."/>
            <person name="Morin E."/>
            <person name="Murat C."/>
            <person name="Riley R."/>
            <person name="Ohm R."/>
            <person name="Sun H."/>
            <person name="Tunlid A."/>
            <person name="Henrissat B."/>
            <person name="Grigoriev I.V."/>
            <person name="Hibbett D.S."/>
            <person name="Martin F."/>
        </authorList>
    </citation>
    <scope>NUCLEOTIDE SEQUENCE [LARGE SCALE GENOMIC DNA]</scope>
    <source>
        <strain evidence="11">FD-334 SS-4</strain>
    </source>
</reference>
<organism evidence="10 11">
    <name type="scientific">Hypholoma sublateritium (strain FD-334 SS-4)</name>
    <dbReference type="NCBI Taxonomy" id="945553"/>
    <lineage>
        <taxon>Eukaryota</taxon>
        <taxon>Fungi</taxon>
        <taxon>Dikarya</taxon>
        <taxon>Basidiomycota</taxon>
        <taxon>Agaricomycotina</taxon>
        <taxon>Agaricomycetes</taxon>
        <taxon>Agaricomycetidae</taxon>
        <taxon>Agaricales</taxon>
        <taxon>Agaricineae</taxon>
        <taxon>Strophariaceae</taxon>
        <taxon>Hypholoma</taxon>
    </lineage>
</organism>
<comment type="subcellular location">
    <subcellularLocation>
        <location evidence="1">Membrane</location>
        <topology evidence="1">Multi-pass membrane protein</topology>
    </subcellularLocation>
</comment>
<comment type="similarity">
    <text evidence="5">Belongs to the ThrE exporter (TC 2.A.79) family.</text>
</comment>
<evidence type="ECO:0000256" key="6">
    <source>
        <dbReference type="SAM" id="MobiDB-lite"/>
    </source>
</evidence>
<feature type="compositionally biased region" description="Basic residues" evidence="6">
    <location>
        <begin position="172"/>
        <end position="191"/>
    </location>
</feature>
<evidence type="ECO:0000256" key="4">
    <source>
        <dbReference type="ARBA" id="ARBA00023136"/>
    </source>
</evidence>
<dbReference type="InterPro" id="IPR051361">
    <property type="entry name" value="ThrE/Ser_Exporter"/>
</dbReference>
<feature type="transmembrane region" description="Helical" evidence="7">
    <location>
        <begin position="858"/>
        <end position="879"/>
    </location>
</feature>
<dbReference type="Proteomes" id="UP000054270">
    <property type="component" value="Unassembled WGS sequence"/>
</dbReference>
<evidence type="ECO:0000256" key="1">
    <source>
        <dbReference type="ARBA" id="ARBA00004141"/>
    </source>
</evidence>
<evidence type="ECO:0000259" key="9">
    <source>
        <dbReference type="Pfam" id="PF12821"/>
    </source>
</evidence>
<dbReference type="OMA" id="PWWQRTP"/>
<feature type="transmembrane region" description="Helical" evidence="7">
    <location>
        <begin position="792"/>
        <end position="809"/>
    </location>
</feature>
<feature type="transmembrane region" description="Helical" evidence="7">
    <location>
        <begin position="766"/>
        <end position="786"/>
    </location>
</feature>
<proteinExistence type="inferred from homology"/>
<keyword evidence="3 7" id="KW-1133">Transmembrane helix</keyword>
<feature type="compositionally biased region" description="Polar residues" evidence="6">
    <location>
        <begin position="88"/>
        <end position="99"/>
    </location>
</feature>
<evidence type="ECO:0000256" key="7">
    <source>
        <dbReference type="SAM" id="Phobius"/>
    </source>
</evidence>
<evidence type="ECO:0000259" key="8">
    <source>
        <dbReference type="Pfam" id="PF06738"/>
    </source>
</evidence>
<feature type="region of interest" description="Disordered" evidence="6">
    <location>
        <begin position="1"/>
        <end position="61"/>
    </location>
</feature>
<feature type="compositionally biased region" description="Basic and acidic residues" evidence="6">
    <location>
        <begin position="100"/>
        <end position="116"/>
    </location>
</feature>
<keyword evidence="4 7" id="KW-0472">Membrane</keyword>
<feature type="transmembrane region" description="Helical" evidence="7">
    <location>
        <begin position="598"/>
        <end position="616"/>
    </location>
</feature>